<evidence type="ECO:0000256" key="1">
    <source>
        <dbReference type="SAM" id="Phobius"/>
    </source>
</evidence>
<proteinExistence type="predicted"/>
<keyword evidence="1" id="KW-0472">Membrane</keyword>
<evidence type="ECO:0000313" key="2">
    <source>
        <dbReference type="EMBL" id="MDO7906528.1"/>
    </source>
</evidence>
<dbReference type="InterPro" id="IPR009526">
    <property type="entry name" value="DUF1146"/>
</dbReference>
<dbReference type="Pfam" id="PF06612">
    <property type="entry name" value="DUF1146"/>
    <property type="match status" value="1"/>
</dbReference>
<keyword evidence="1" id="KW-0812">Transmembrane</keyword>
<keyword evidence="3" id="KW-1185">Reference proteome</keyword>
<dbReference type="NCBIfam" id="TIGR02327">
    <property type="entry name" value="int_mem_ywzB"/>
    <property type="match status" value="1"/>
</dbReference>
<feature type="transmembrane region" description="Helical" evidence="1">
    <location>
        <begin position="54"/>
        <end position="76"/>
    </location>
</feature>
<accession>A0ABT9CB98</accession>
<organism evidence="2 3">
    <name type="scientific">Paenibacillus lacisoli</name>
    <dbReference type="NCBI Taxonomy" id="3064525"/>
    <lineage>
        <taxon>Bacteria</taxon>
        <taxon>Bacillati</taxon>
        <taxon>Bacillota</taxon>
        <taxon>Bacilli</taxon>
        <taxon>Bacillales</taxon>
        <taxon>Paenibacillaceae</taxon>
        <taxon>Paenibacillus</taxon>
    </lineage>
</organism>
<evidence type="ECO:0000313" key="3">
    <source>
        <dbReference type="Proteomes" id="UP001240171"/>
    </source>
</evidence>
<dbReference type="Proteomes" id="UP001240171">
    <property type="component" value="Unassembled WGS sequence"/>
</dbReference>
<name>A0ABT9CB98_9BACL</name>
<reference evidence="2 3" key="1">
    <citation type="submission" date="2023-07" db="EMBL/GenBank/DDBJ databases">
        <title>Paenibacillus sp. JX-17 nov. isolated from soil.</title>
        <authorList>
            <person name="Wan Y."/>
            <person name="Liu B."/>
        </authorList>
    </citation>
    <scope>NUCLEOTIDE SEQUENCE [LARGE SCALE GENOMIC DNA]</scope>
    <source>
        <strain evidence="2 3">JX-17</strain>
    </source>
</reference>
<sequence>MGNSNELAYSTIGTNGLISMIVSLICIALAWWALQGLKLDLWIRHAKSAQGRMLHLFLAIILGHFVAKFLLEYITWSQMLKLMF</sequence>
<keyword evidence="1" id="KW-1133">Transmembrane helix</keyword>
<gene>
    <name evidence="2" type="ORF">Q5741_08860</name>
</gene>
<dbReference type="RefSeq" id="WP_305023710.1">
    <property type="nucleotide sequence ID" value="NZ_JAUQTB010000003.1"/>
</dbReference>
<dbReference type="EMBL" id="JAUQTB010000003">
    <property type="protein sequence ID" value="MDO7906528.1"/>
    <property type="molecule type" value="Genomic_DNA"/>
</dbReference>
<feature type="transmembrane region" description="Helical" evidence="1">
    <location>
        <begin position="12"/>
        <end position="34"/>
    </location>
</feature>
<protein>
    <submittedName>
        <fullName evidence="2">DUF1146 family protein</fullName>
    </submittedName>
</protein>
<comment type="caution">
    <text evidence="2">The sequence shown here is derived from an EMBL/GenBank/DDBJ whole genome shotgun (WGS) entry which is preliminary data.</text>
</comment>